<feature type="transmembrane region" description="Helical" evidence="10">
    <location>
        <begin position="173"/>
        <end position="190"/>
    </location>
</feature>
<comment type="function">
    <text evidence="10">The central subunit of the protein translocation channel SecYEG. Consists of two halves formed by TMs 1-5 and 6-10. These two domains form a lateral gate at the front which open onto the bilayer between TMs 2 and 7, and are clamped together by SecE at the back. The channel is closed by both a pore ring composed of hydrophobic SecY resides and a short helix (helix 2A) on the extracellular side of the membrane which forms a plug. The plug probably moves laterally to allow the channel to open. The ring and the pore may move independently.</text>
</comment>
<comment type="caution">
    <text evidence="12">The sequence shown here is derived from an EMBL/GenBank/DDBJ whole genome shotgun (WGS) entry which is preliminary data.</text>
</comment>
<keyword evidence="3 10" id="KW-0813">Transport</keyword>
<dbReference type="GO" id="GO:0043952">
    <property type="term" value="P:protein transport by the Sec complex"/>
    <property type="evidence" value="ECO:0007669"/>
    <property type="project" value="UniProtKB-UniRule"/>
</dbReference>
<keyword evidence="8 10" id="KW-0472">Membrane</keyword>
<dbReference type="GO" id="GO:0006605">
    <property type="term" value="P:protein targeting"/>
    <property type="evidence" value="ECO:0007669"/>
    <property type="project" value="UniProtKB-UniRule"/>
</dbReference>
<dbReference type="PIRSF" id="PIRSF004557">
    <property type="entry name" value="SecY"/>
    <property type="match status" value="1"/>
</dbReference>
<comment type="subunit">
    <text evidence="10">Component of the Sec protein translocase complex. Heterotrimer consisting of SecY, SecE and SecG subunits. The heterotrimers can form oligomers, although 1 heterotrimer is thought to be able to translocate proteins. Interacts with the ribosome. Interacts with SecDF, and other proteins may be involved. Interacts with SecA.</text>
</comment>
<evidence type="ECO:0000256" key="8">
    <source>
        <dbReference type="ARBA" id="ARBA00023136"/>
    </source>
</evidence>
<sequence length="437" mass="48063">MFKTLINAFKVQDIRRRLLYTFFILVVIRLGSLITVPGISADAIREYMQNALGDSLNIFSSFTGGSFEQMSIFALSVTPYITASIIIQLLTIAIPALEEMQKDGEDGRKKITAITRYMTVGLAILESSGLVVGFGNKGVIDNYNFWTVLTIVVILTAGSAIVMWLGERATEKGVGNGISVILLINIVSTMPNDLKNMYTQFMKGKDFVRFTLVCLLIIAVIILTVVFVCALQGAERKIPVQYAKTVRGRKTMGGQSSHIPLKVNTAGVIPVIFASSLLSVPQIIVNLFNIKSSGVGAKIMQALSQSYWFNRTYPWASIGLIVYILLVFFFAYFYTAITFNPMEIANNMKKSGGFIPGIRPGQPTQDYLNKILNYIIFIGAVGLIIVACIPMFFSGFFGANVSFGGTSLIIVVGVVIETIKNIESRMLVRNYQGFLLD</sequence>
<dbReference type="GO" id="GO:0065002">
    <property type="term" value="P:intracellular protein transmembrane transport"/>
    <property type="evidence" value="ECO:0007669"/>
    <property type="project" value="UniProtKB-UniRule"/>
</dbReference>
<dbReference type="RefSeq" id="WP_004850152.1">
    <property type="nucleotide sequence ID" value="NZ_CP102278.1"/>
</dbReference>
<dbReference type="GO" id="GO:0005886">
    <property type="term" value="C:plasma membrane"/>
    <property type="evidence" value="ECO:0007669"/>
    <property type="project" value="UniProtKB-SubCell"/>
</dbReference>
<feature type="transmembrane region" description="Helical" evidence="10">
    <location>
        <begin position="371"/>
        <end position="393"/>
    </location>
</feature>
<dbReference type="NCBIfam" id="TIGR00967">
    <property type="entry name" value="3a0501s007"/>
    <property type="match status" value="1"/>
</dbReference>
<dbReference type="FunFam" id="1.10.3370.10:FF:000001">
    <property type="entry name" value="Preprotein translocase subunit SecY"/>
    <property type="match status" value="1"/>
</dbReference>
<dbReference type="AlphaFoldDB" id="A0A3R5WMK8"/>
<dbReference type="PANTHER" id="PTHR10906">
    <property type="entry name" value="SECY/SEC61-ALPHA FAMILY MEMBER"/>
    <property type="match status" value="1"/>
</dbReference>
<dbReference type="HAMAP" id="MF_01465">
    <property type="entry name" value="SecY"/>
    <property type="match status" value="1"/>
</dbReference>
<dbReference type="Gene3D" id="1.10.3370.10">
    <property type="entry name" value="SecY subunit domain"/>
    <property type="match status" value="1"/>
</dbReference>
<dbReference type="SUPFAM" id="SSF103491">
    <property type="entry name" value="Preprotein translocase SecY subunit"/>
    <property type="match status" value="1"/>
</dbReference>
<keyword evidence="7 10" id="KW-0811">Translocation</keyword>
<evidence type="ECO:0000256" key="1">
    <source>
        <dbReference type="ARBA" id="ARBA00004141"/>
    </source>
</evidence>
<feature type="transmembrane region" description="Helical" evidence="10">
    <location>
        <begin position="146"/>
        <end position="166"/>
    </location>
</feature>
<evidence type="ECO:0000256" key="3">
    <source>
        <dbReference type="ARBA" id="ARBA00022448"/>
    </source>
</evidence>
<dbReference type="Pfam" id="PF00344">
    <property type="entry name" value="SecY"/>
    <property type="match status" value="1"/>
</dbReference>
<dbReference type="OrthoDB" id="9809248at2"/>
<feature type="transmembrane region" description="Helical" evidence="10">
    <location>
        <begin position="399"/>
        <end position="419"/>
    </location>
</feature>
<comment type="subcellular location">
    <subcellularLocation>
        <location evidence="10">Cell membrane</location>
        <topology evidence="10">Multi-pass membrane protein</topology>
    </subcellularLocation>
    <subcellularLocation>
        <location evidence="1">Membrane</location>
        <topology evidence="1">Multi-pass membrane protein</topology>
    </subcellularLocation>
</comment>
<feature type="transmembrane region" description="Helical" evidence="10">
    <location>
        <begin position="18"/>
        <end position="39"/>
    </location>
</feature>
<dbReference type="Proteomes" id="UP000283295">
    <property type="component" value="Unassembled WGS sequence"/>
</dbReference>
<evidence type="ECO:0000256" key="11">
    <source>
        <dbReference type="RuleBase" id="RU004349"/>
    </source>
</evidence>
<reference evidence="12 13" key="1">
    <citation type="submission" date="2018-08" db="EMBL/GenBank/DDBJ databases">
        <title>A genome reference for cultivated species of the human gut microbiota.</title>
        <authorList>
            <person name="Zou Y."/>
            <person name="Xue W."/>
            <person name="Luo G."/>
        </authorList>
    </citation>
    <scope>NUCLEOTIDE SEQUENCE [LARGE SCALE GENOMIC DNA]</scope>
    <source>
        <strain evidence="12 13">AF22-21</strain>
    </source>
</reference>
<accession>A0A3R5WMK8</accession>
<gene>
    <name evidence="10" type="primary">secY</name>
    <name evidence="12" type="ORF">DWX94_02325</name>
</gene>
<dbReference type="GeneID" id="92832920"/>
<dbReference type="InterPro" id="IPR026593">
    <property type="entry name" value="SecY"/>
</dbReference>
<evidence type="ECO:0000313" key="13">
    <source>
        <dbReference type="Proteomes" id="UP000283295"/>
    </source>
</evidence>
<dbReference type="InterPro" id="IPR023201">
    <property type="entry name" value="SecY_dom_sf"/>
</dbReference>
<feature type="transmembrane region" description="Helical" evidence="10">
    <location>
        <begin position="259"/>
        <end position="284"/>
    </location>
</feature>
<feature type="transmembrane region" description="Helical" evidence="10">
    <location>
        <begin position="210"/>
        <end position="231"/>
    </location>
</feature>
<dbReference type="PRINTS" id="PR00303">
    <property type="entry name" value="SECYTRNLCASE"/>
</dbReference>
<dbReference type="InterPro" id="IPR002208">
    <property type="entry name" value="SecY/SEC61-alpha"/>
</dbReference>
<evidence type="ECO:0000256" key="10">
    <source>
        <dbReference type="HAMAP-Rule" id="MF_01465"/>
    </source>
</evidence>
<evidence type="ECO:0000256" key="9">
    <source>
        <dbReference type="ARBA" id="ARBA00039733"/>
    </source>
</evidence>
<proteinExistence type="inferred from homology"/>
<protein>
    <recommendedName>
        <fullName evidence="9 10">Protein translocase subunit SecY</fullName>
    </recommendedName>
</protein>
<evidence type="ECO:0000256" key="6">
    <source>
        <dbReference type="ARBA" id="ARBA00022989"/>
    </source>
</evidence>
<evidence type="ECO:0000256" key="4">
    <source>
        <dbReference type="ARBA" id="ARBA00022692"/>
    </source>
</evidence>
<evidence type="ECO:0000256" key="7">
    <source>
        <dbReference type="ARBA" id="ARBA00023010"/>
    </source>
</evidence>
<comment type="similarity">
    <text evidence="2 10 11">Belongs to the SecY/SEC61-alpha family.</text>
</comment>
<feature type="transmembrane region" description="Helical" evidence="10">
    <location>
        <begin position="72"/>
        <end position="97"/>
    </location>
</feature>
<evidence type="ECO:0000256" key="2">
    <source>
        <dbReference type="ARBA" id="ARBA00005751"/>
    </source>
</evidence>
<keyword evidence="10" id="KW-1003">Cell membrane</keyword>
<name>A0A3R5WMK8_9FIRM</name>
<keyword evidence="6 10" id="KW-1133">Transmembrane helix</keyword>
<feature type="transmembrane region" description="Helical" evidence="10">
    <location>
        <begin position="313"/>
        <end position="334"/>
    </location>
</feature>
<dbReference type="PROSITE" id="PS00755">
    <property type="entry name" value="SECY_1"/>
    <property type="match status" value="1"/>
</dbReference>
<evidence type="ECO:0000256" key="5">
    <source>
        <dbReference type="ARBA" id="ARBA00022927"/>
    </source>
</evidence>
<keyword evidence="5 10" id="KW-0653">Protein transport</keyword>
<evidence type="ECO:0000313" key="12">
    <source>
        <dbReference type="EMBL" id="RGS43919.1"/>
    </source>
</evidence>
<feature type="transmembrane region" description="Helical" evidence="10">
    <location>
        <begin position="117"/>
        <end position="134"/>
    </location>
</feature>
<keyword evidence="4 10" id="KW-0812">Transmembrane</keyword>
<dbReference type="InterPro" id="IPR030659">
    <property type="entry name" value="SecY_CS"/>
</dbReference>
<dbReference type="EMBL" id="QRVK01000003">
    <property type="protein sequence ID" value="RGS43919.1"/>
    <property type="molecule type" value="Genomic_DNA"/>
</dbReference>
<organism evidence="12 13">
    <name type="scientific">Coprococcus eutactus</name>
    <dbReference type="NCBI Taxonomy" id="33043"/>
    <lineage>
        <taxon>Bacteria</taxon>
        <taxon>Bacillati</taxon>
        <taxon>Bacillota</taxon>
        <taxon>Clostridia</taxon>
        <taxon>Lachnospirales</taxon>
        <taxon>Lachnospiraceae</taxon>
        <taxon>Coprococcus</taxon>
    </lineage>
</organism>